<name>A0A088DC07_NICAT</name>
<dbReference type="FunFam" id="1.50.10.130:FF:000002">
    <property type="entry name" value="Ent-copalyl diphosphate synthase, chloroplastic"/>
    <property type="match status" value="1"/>
</dbReference>
<evidence type="ECO:0000313" key="7">
    <source>
        <dbReference type="EMBL" id="AIL54746.1"/>
    </source>
</evidence>
<dbReference type="InterPro" id="IPR036965">
    <property type="entry name" value="Terpene_synth_N_sf"/>
</dbReference>
<protein>
    <submittedName>
        <fullName evidence="7">Putative geranyllinalool synthase</fullName>
    </submittedName>
</protein>
<keyword evidence="4" id="KW-0456">Lyase</keyword>
<dbReference type="FunFam" id="1.10.600.10:FF:000036">
    <property type="entry name" value="cis-abienol synthase, chloroplastic"/>
    <property type="match status" value="1"/>
</dbReference>
<dbReference type="InterPro" id="IPR008949">
    <property type="entry name" value="Isoprenoid_synthase_dom_sf"/>
</dbReference>
<dbReference type="InterPro" id="IPR001906">
    <property type="entry name" value="Terpene_synth_N"/>
</dbReference>
<comment type="cofactor">
    <cofactor evidence="1">
        <name>Mg(2+)</name>
        <dbReference type="ChEBI" id="CHEBI:18420"/>
    </cofactor>
</comment>
<organism evidence="7">
    <name type="scientific">Nicotiana attenuata</name>
    <name type="common">Coyote tobacco</name>
    <dbReference type="NCBI Taxonomy" id="49451"/>
    <lineage>
        <taxon>Eukaryota</taxon>
        <taxon>Viridiplantae</taxon>
        <taxon>Streptophyta</taxon>
        <taxon>Embryophyta</taxon>
        <taxon>Tracheophyta</taxon>
        <taxon>Spermatophyta</taxon>
        <taxon>Magnoliopsida</taxon>
        <taxon>eudicotyledons</taxon>
        <taxon>Gunneridae</taxon>
        <taxon>Pentapetalae</taxon>
        <taxon>asterids</taxon>
        <taxon>lamiids</taxon>
        <taxon>Solanales</taxon>
        <taxon>Solanaceae</taxon>
        <taxon>Nicotianoideae</taxon>
        <taxon>Nicotianeae</taxon>
        <taxon>Nicotiana</taxon>
    </lineage>
</organism>
<evidence type="ECO:0000259" key="6">
    <source>
        <dbReference type="Pfam" id="PF03936"/>
    </source>
</evidence>
<dbReference type="PANTHER" id="PTHR31739:SF25">
    <property type="entry name" value="(E,E)-GERANYLLINALOOL SYNTHASE"/>
    <property type="match status" value="1"/>
</dbReference>
<dbReference type="EMBL" id="KJ755868">
    <property type="protein sequence ID" value="AIL54746.1"/>
    <property type="molecule type" value="mRNA"/>
</dbReference>
<feature type="domain" description="Terpene synthase metal-binding" evidence="6">
    <location>
        <begin position="491"/>
        <end position="728"/>
    </location>
</feature>
<dbReference type="Gene3D" id="1.50.10.130">
    <property type="entry name" value="Terpene synthase, N-terminal domain"/>
    <property type="match status" value="1"/>
</dbReference>
<dbReference type="GO" id="GO:0009395">
    <property type="term" value="P:phospholipid catabolic process"/>
    <property type="evidence" value="ECO:0007669"/>
    <property type="project" value="UniProtKB-ARBA"/>
</dbReference>
<dbReference type="SUPFAM" id="SSF48239">
    <property type="entry name" value="Terpenoid cyclases/Protein prenyltransferases"/>
    <property type="match status" value="2"/>
</dbReference>
<dbReference type="GO" id="GO:0010333">
    <property type="term" value="F:terpene synthase activity"/>
    <property type="evidence" value="ECO:0007669"/>
    <property type="project" value="InterPro"/>
</dbReference>
<dbReference type="SFLD" id="SFLDG01014">
    <property type="entry name" value="Terpene_Cyclase_Like_1_N-term"/>
    <property type="match status" value="1"/>
</dbReference>
<dbReference type="GO" id="GO:0000287">
    <property type="term" value="F:magnesium ion binding"/>
    <property type="evidence" value="ECO:0007669"/>
    <property type="project" value="InterPro"/>
</dbReference>
<dbReference type="Gene3D" id="1.50.10.160">
    <property type="match status" value="1"/>
</dbReference>
<dbReference type="Pfam" id="PF01397">
    <property type="entry name" value="Terpene_synth"/>
    <property type="match status" value="1"/>
</dbReference>
<dbReference type="InterPro" id="IPR005630">
    <property type="entry name" value="Terpene_synthase_metal-bd"/>
</dbReference>
<dbReference type="InterPro" id="IPR050148">
    <property type="entry name" value="Terpene_synthase-like"/>
</dbReference>
<proteinExistence type="evidence at transcript level"/>
<evidence type="ECO:0000259" key="5">
    <source>
        <dbReference type="Pfam" id="PF01397"/>
    </source>
</evidence>
<dbReference type="BRENDA" id="4.2.3.144">
    <property type="organism ID" value="9729"/>
</dbReference>
<dbReference type="InterPro" id="IPR008930">
    <property type="entry name" value="Terpenoid_cyclase/PrenylTrfase"/>
</dbReference>
<dbReference type="GO" id="GO:0016115">
    <property type="term" value="P:terpenoid catabolic process"/>
    <property type="evidence" value="ECO:0007669"/>
    <property type="project" value="UniProtKB-ARBA"/>
</dbReference>
<evidence type="ECO:0000256" key="4">
    <source>
        <dbReference type="ARBA" id="ARBA00023239"/>
    </source>
</evidence>
<reference evidence="7" key="1">
    <citation type="journal article" date="2014" name="Plant Physiol.">
        <title>Geranyllinalool synthases in solanaceae and other angiosperms constitute an ancient branch of diterpene synthases involved in the synthesis of defensive compounds.</title>
        <authorList>
            <person name="Falara V."/>
            <person name="Alba J.M."/>
            <person name="Kant M.R."/>
            <person name="Schuurink R.C."/>
            <person name="Pichersky E."/>
        </authorList>
    </citation>
    <scope>NUCLEOTIDE SEQUENCE</scope>
</reference>
<dbReference type="AlphaFoldDB" id="A0A088DC07"/>
<keyword evidence="2" id="KW-0479">Metal-binding</keyword>
<keyword evidence="3" id="KW-0460">Magnesium</keyword>
<evidence type="ECO:0000256" key="3">
    <source>
        <dbReference type="ARBA" id="ARBA00022842"/>
    </source>
</evidence>
<dbReference type="SMR" id="A0A088DC07"/>
<feature type="domain" description="Terpene synthase N-terminal" evidence="5">
    <location>
        <begin position="216"/>
        <end position="420"/>
    </location>
</feature>
<dbReference type="PANTHER" id="PTHR31739">
    <property type="entry name" value="ENT-COPALYL DIPHOSPHATE SYNTHASE, CHLOROPLASTIC"/>
    <property type="match status" value="1"/>
</dbReference>
<dbReference type="GO" id="GO:0016102">
    <property type="term" value="P:diterpenoid biosynthetic process"/>
    <property type="evidence" value="ECO:0007669"/>
    <property type="project" value="TreeGrafter"/>
</dbReference>
<evidence type="ECO:0000256" key="1">
    <source>
        <dbReference type="ARBA" id="ARBA00001946"/>
    </source>
</evidence>
<dbReference type="SUPFAM" id="SSF48576">
    <property type="entry name" value="Terpenoid synthases"/>
    <property type="match status" value="1"/>
</dbReference>
<accession>A0A088DC07</accession>
<evidence type="ECO:0000256" key="2">
    <source>
        <dbReference type="ARBA" id="ARBA00022723"/>
    </source>
</evidence>
<dbReference type="Pfam" id="PF03936">
    <property type="entry name" value="Terpene_synth_C"/>
    <property type="match status" value="1"/>
</dbReference>
<dbReference type="Gene3D" id="1.10.600.10">
    <property type="entry name" value="Farnesyl Diphosphate Synthase"/>
    <property type="match status" value="1"/>
</dbReference>
<sequence length="866" mass="99391">MDSSSIVSSIESLVNEIKKDMFSNQEFNTFVTPISAYDTAWLAMISYNNQEKATNDHSFSGPMFESCLNWILNNQNEQGFWGESNGENLPTIYALPTTLACMIALKKWDVGETNIKKGLKFIHANTEILLKENSQQFPRWFTIVFPAMVQLAKSVGLEIIFVNGSERLLSDVVMKRRVILESEKLMDVTAGHDQPLLAYLESLPNYFVDQKDQILKHLSEDGSLFQSPSATAQAFMSTGNQKCLEYLMSIVHKCPNGVPSRFPVDEELINLCMIDHIQRMGLANHFNKEIEQILGQVYKNQMNNQNEYLSEISTLPERLYKDSLAFRLLRLQGYKINQGSFCWFVHQPQIRAYIEKNQERFTYVMYNVYRATDLMFNGESEMEKVRSFARNFLESSMELVSNEDNLLLLPSLQKVIEHELNVPWVARLEHLDHRLWIELSQSLPLSIGKSADYWLSCLHNDKLVKLAVQNYEYRQSVYRTELEELKRWSKEKDLVDIGFGREKTTYSYFASAASSSSFLPFDSFLRLVVAKCSIVITVADDFYDEEASLNDLKILTDAVQRWDGSNLDGPSKIIFDALDDLVCDVAKLYHLRHAIDITSELRRQWQETFLAWMMESTWSNNVAMPSRNEYLEIGMISIGAHILVLHAASLENPSLPREKLKPIDGQYENITKLLMVTTRLLNDIQSYQKECEVGKMNYTLLHMNENPGAQLDDSIEYVKEILANKKKEFLENVLMDGFNDMPKTCKLLHLSCLNVFHMFFNSCNLFDTKAAILEDIMRAIYIPLQEQTSIPSLKTSPILTPQEKKKKKEKKIENIPTKVSACLNGKNFKHQVGIGISFVGSKAPKNHPFGWNTKGFASHKLSSCFM</sequence>